<evidence type="ECO:0000313" key="2">
    <source>
        <dbReference type="EMBL" id="CAP54431.1"/>
    </source>
</evidence>
<name>A9H697_GLUDA</name>
<proteinExistence type="predicted"/>
<dbReference type="HOGENOM" id="CLU_1616669_0_0_5"/>
<feature type="compositionally biased region" description="Basic and acidic residues" evidence="1">
    <location>
        <begin position="154"/>
        <end position="164"/>
    </location>
</feature>
<feature type="compositionally biased region" description="Basic and acidic residues" evidence="1">
    <location>
        <begin position="120"/>
        <end position="135"/>
    </location>
</feature>
<evidence type="ECO:0000256" key="1">
    <source>
        <dbReference type="SAM" id="MobiDB-lite"/>
    </source>
</evidence>
<dbReference type="AlphaFoldDB" id="A9H697"/>
<dbReference type="KEGG" id="gdi:GDI0488"/>
<dbReference type="RefSeq" id="WP_012222924.1">
    <property type="nucleotide sequence ID" value="NC_010125.1"/>
</dbReference>
<dbReference type="STRING" id="272568.GDI0488"/>
<gene>
    <name evidence="2" type="primary">lsdN</name>
    <name evidence="2" type="ordered locus">GDI0488</name>
</gene>
<protein>
    <submittedName>
        <fullName evidence="2">Putative general secretion pathway protein N</fullName>
    </submittedName>
</protein>
<dbReference type="EMBL" id="AM889285">
    <property type="protein sequence ID" value="CAP54431.1"/>
    <property type="molecule type" value="Genomic_DNA"/>
</dbReference>
<keyword evidence="3" id="KW-1185">Reference proteome</keyword>
<accession>A9H697</accession>
<dbReference type="KEGG" id="gdj:Gdia_1519"/>
<organism evidence="2 3">
    <name type="scientific">Gluconacetobacter diazotrophicus (strain ATCC 49037 / DSM 5601 / CCUG 37298 / CIP 103539 / LMG 7603 / PAl5)</name>
    <dbReference type="NCBI Taxonomy" id="272568"/>
    <lineage>
        <taxon>Bacteria</taxon>
        <taxon>Pseudomonadati</taxon>
        <taxon>Pseudomonadota</taxon>
        <taxon>Alphaproteobacteria</taxon>
        <taxon>Acetobacterales</taxon>
        <taxon>Acetobacteraceae</taxon>
        <taxon>Gluconacetobacter</taxon>
    </lineage>
</organism>
<evidence type="ECO:0000313" key="3">
    <source>
        <dbReference type="Proteomes" id="UP000001176"/>
    </source>
</evidence>
<feature type="region of interest" description="Disordered" evidence="1">
    <location>
        <begin position="120"/>
        <end position="164"/>
    </location>
</feature>
<dbReference type="Proteomes" id="UP000001176">
    <property type="component" value="Chromosome"/>
</dbReference>
<sequence>MTRPVGRDRVLAWSAGFMLCVGPFFIPHAGAAPPPDAARIDAWQQVILARPLFSHSRRPDATPDQSAPRPRLAGIVVSGGRRRAIFMTREDGPGQVVDAGTTVGPWQVVAIGAGTVRVRGADGEQTLRPDRDRSADTPAPGDASSIDNSSGLPRTEERIPGNTQ</sequence>
<dbReference type="OrthoDB" id="7284958at2"/>
<reference evidence="2 3" key="1">
    <citation type="journal article" date="2009" name="BMC Genomics">
        <title>Complete genome sequence of the sugarcane nitrogen-fixing endophyte Gluconacetobacter diazotrophicus Pal5.</title>
        <authorList>
            <person name="Bertalan M."/>
            <person name="Albano R."/>
            <person name="Padua V."/>
            <person name="Rouws L."/>
            <person name="Rojas C."/>
            <person name="Hemerly A."/>
            <person name="Teixeira K."/>
            <person name="Schwab S."/>
            <person name="Araujo J."/>
            <person name="Oliveira A."/>
            <person name="Franca L."/>
            <person name="Magalhaes V."/>
            <person name="Alqueres S."/>
            <person name="Cardoso A."/>
            <person name="Almeida W."/>
            <person name="Loureiro M.M."/>
            <person name="Nogueira E."/>
            <person name="Cidade D."/>
            <person name="Oliveira D."/>
            <person name="Simao T."/>
            <person name="Macedo J."/>
            <person name="Valadao A."/>
            <person name="Dreschsel M."/>
            <person name="Freitas F."/>
            <person name="Vidal M."/>
            <person name="Guedes H."/>
            <person name="Rodrigues E."/>
            <person name="Meneses C."/>
            <person name="Brioso P."/>
            <person name="Pozzer L."/>
            <person name="Figueiredo D."/>
            <person name="Montano H."/>
            <person name="Junior J."/>
            <person name="Filho G."/>
            <person name="Flores V."/>
            <person name="Ferreira B."/>
            <person name="Branco A."/>
            <person name="Gonzalez P."/>
            <person name="Guillobel H."/>
            <person name="Lemos M."/>
            <person name="Seibel L."/>
            <person name="Macedo J."/>
            <person name="Alves-Ferreira M."/>
            <person name="Sachetto-Martins G."/>
            <person name="Coelho A."/>
            <person name="Santos E."/>
            <person name="Amaral G."/>
            <person name="Neves A."/>
            <person name="Pacheco A.B."/>
            <person name="Carvalho D."/>
            <person name="Lery L."/>
            <person name="Bisch P."/>
            <person name="Rossle S.C."/>
            <person name="Urmenyi T."/>
            <person name="Kruger W.V."/>
            <person name="Martins O."/>
            <person name="Baldani J.I."/>
            <person name="Ferreira P.C."/>
        </authorList>
    </citation>
    <scope>NUCLEOTIDE SEQUENCE [LARGE SCALE GENOMIC DNA]</scope>
    <source>
        <strain evidence="3">ATCC 49037 / DSM 5601 / CCUG 37298 / CIP 103539 / LMG 7603 / PAl5</strain>
    </source>
</reference>